<evidence type="ECO:0000256" key="1">
    <source>
        <dbReference type="ARBA" id="ARBA00006594"/>
    </source>
</evidence>
<comment type="caution">
    <text evidence="9">The sequence shown here is derived from an EMBL/GenBank/DDBJ whole genome shotgun (WGS) entry which is preliminary data.</text>
</comment>
<dbReference type="InterPro" id="IPR011639">
    <property type="entry name" value="MethylTrfase_TaqI-like_dom"/>
</dbReference>
<accession>A0A1F5E4C3</accession>
<dbReference type="InterPro" id="IPR050953">
    <property type="entry name" value="N4_N6_ade-DNA_methylase"/>
</dbReference>
<dbReference type="PROSITE" id="PS00092">
    <property type="entry name" value="N6_MTASE"/>
    <property type="match status" value="1"/>
</dbReference>
<dbReference type="InterPro" id="IPR002052">
    <property type="entry name" value="DNA_methylase_N6_adenine_CS"/>
</dbReference>
<sequence>MNKFANPFEPSTKKTERTANQKLVEWMNRVIKEENLNFGYAEQETSGKDRKQPDIILFKAPQSTEIVLVLELKPPFFDPLDFENVKEPAREKATQRQAPYFATSNFKNLYLFNTEKANKLAREEQQLVQKYTLSDIEDLNFIDEPNYKNHILKSLSIFLKDLDEFIYGRAPESLLPIDEVLIAILQEKVNVLSAYYLPIIEKQTLGEVDFRKKLRHWFNEQGWNFVPQRHHFIRAARQTAYLLINKILFYDVLRATDPQNFAQLKIPDDFTKGGMIARHLQNYFAEILKIDYETIYSADFIDTIAFPDDKNVIYHIRELVNRLNKFDFSQIEFEVLGRIFEGLIPPEERHILGQYFTQPDIVDLILGFAVRNEKDILFDPGCGAGTFLRRAYHLKKLINPNINHETLLPTLWGNDIAKFPATLATLNLAIADLRSQENYPRIVQKDFFDWMPGHVNLPESTKKVFLKSLGNTDKEMVIPKYFDAIVGNPPYTRQEEMDDLIGEKGQEYKERLIAKALSDEGGRPYARISKRAGLHAYFFVHATKFLKNGGRFGFIVSNSWLDVDYGKGLQEHFLQHYKIKAIIESKVERWFADADVNTCLVFLEKCSGENGEEKLAREENLVRFAYLKKPLAEFIPLASRIFEETVARKAAVEKLLQYIESKTSFFENEDLRVYCKNQKELWEEGFNEETRQYVGTKWGKYIRAPKIFFTILEKAKDKLVPLKRVADVRFGIKTGANEFFYLTEEEIKRRGIEKEFWMHRDEEGKWIPNYVIKSPKECTKLIVEPQDLKYRILMIHKDRPELKGTNILNYIREGEEKGYHKRPTCASRKRWWDLGKRNFAPILWPMIHAYRHTVLINEKNNVYADHNFFEIYPKKTPSLLGFFLFSSITILFKEIFGREYGGGSNPIKTEGVDLQKILVVDFLNVSPQALKDLEQSGGKLRNYKITTVFKELGSRSKEKVSMNDVNDKRFLLDKIVIQDILGLGKEEQFDVYKAIIELVSTRLKRAKSLQNNHQTKKGVDVSLLVKTIVDRIGGNKLGSFYQKHILPKKDLSLMLPEYDSSLEVRQTLLGFRLICQKTSLDFDSELEANYCKFFCKARWPEVSVPKDKDSLQNILPQLKKIEAKVEEAIVYYTEGLLDNKLQDEVERRVWQEVSKT</sequence>
<feature type="domain" description="Type II methyltransferase M.TaqI-like" evidence="7">
    <location>
        <begin position="411"/>
        <end position="591"/>
    </location>
</feature>
<evidence type="ECO:0000256" key="3">
    <source>
        <dbReference type="ARBA" id="ARBA00022603"/>
    </source>
</evidence>
<keyword evidence="4" id="KW-0808">Transferase</keyword>
<evidence type="ECO:0000259" key="7">
    <source>
        <dbReference type="Pfam" id="PF07669"/>
    </source>
</evidence>
<evidence type="ECO:0000256" key="4">
    <source>
        <dbReference type="ARBA" id="ARBA00022679"/>
    </source>
</evidence>
<dbReference type="Gene3D" id="3.40.50.150">
    <property type="entry name" value="Vaccinia Virus protein VP39"/>
    <property type="match status" value="1"/>
</dbReference>
<dbReference type="GO" id="GO:0032259">
    <property type="term" value="P:methylation"/>
    <property type="evidence" value="ECO:0007669"/>
    <property type="project" value="UniProtKB-KW"/>
</dbReference>
<dbReference type="InterPro" id="IPR029063">
    <property type="entry name" value="SAM-dependent_MTases_sf"/>
</dbReference>
<evidence type="ECO:0000256" key="6">
    <source>
        <dbReference type="ARBA" id="ARBA00047942"/>
    </source>
</evidence>
<evidence type="ECO:0000259" key="8">
    <source>
        <dbReference type="Pfam" id="PF22837"/>
    </source>
</evidence>
<keyword evidence="5" id="KW-0949">S-adenosyl-L-methionine</keyword>
<keyword evidence="3" id="KW-0489">Methyltransferase</keyword>
<dbReference type="Proteomes" id="UP000177006">
    <property type="component" value="Unassembled WGS sequence"/>
</dbReference>
<dbReference type="Pfam" id="PF22837">
    <property type="entry name" value="M_Eco57I_C"/>
    <property type="match status" value="1"/>
</dbReference>
<dbReference type="InterPro" id="IPR054520">
    <property type="entry name" value="M_Eco57I_C"/>
</dbReference>
<dbReference type="GO" id="GO:0009007">
    <property type="term" value="F:site-specific DNA-methyltransferase (adenine-specific) activity"/>
    <property type="evidence" value="ECO:0007669"/>
    <property type="project" value="UniProtKB-EC"/>
</dbReference>
<feature type="domain" description="Type II methyltransferase M.Eco57I C-terminal" evidence="8">
    <location>
        <begin position="697"/>
        <end position="950"/>
    </location>
</feature>
<dbReference type="PRINTS" id="PR00507">
    <property type="entry name" value="N12N6MTFRASE"/>
</dbReference>
<evidence type="ECO:0000313" key="9">
    <source>
        <dbReference type="EMBL" id="OGD62166.1"/>
    </source>
</evidence>
<evidence type="ECO:0000313" key="10">
    <source>
        <dbReference type="Proteomes" id="UP000177006"/>
    </source>
</evidence>
<evidence type="ECO:0000256" key="5">
    <source>
        <dbReference type="ARBA" id="ARBA00022691"/>
    </source>
</evidence>
<dbReference type="AlphaFoldDB" id="A0A1F5E4C3"/>
<reference evidence="9 10" key="1">
    <citation type="journal article" date="2016" name="Nat. Commun.">
        <title>Thousands of microbial genomes shed light on interconnected biogeochemical processes in an aquifer system.</title>
        <authorList>
            <person name="Anantharaman K."/>
            <person name="Brown C.T."/>
            <person name="Hug L.A."/>
            <person name="Sharon I."/>
            <person name="Castelle C.J."/>
            <person name="Probst A.J."/>
            <person name="Thomas B.C."/>
            <person name="Singh A."/>
            <person name="Wilkins M.J."/>
            <person name="Karaoz U."/>
            <person name="Brodie E.L."/>
            <person name="Williams K.H."/>
            <person name="Hubbard S.S."/>
            <person name="Banfield J.F."/>
        </authorList>
    </citation>
    <scope>NUCLEOTIDE SEQUENCE [LARGE SCALE GENOMIC DNA]</scope>
</reference>
<dbReference type="PANTHER" id="PTHR33841:SF5">
    <property type="entry name" value="DNA METHYLASE (MODIFICATION METHYLASE) (METHYLTRANSFERASE)-RELATED"/>
    <property type="match status" value="1"/>
</dbReference>
<protein>
    <recommendedName>
        <fullName evidence="2">site-specific DNA-methyltransferase (adenine-specific)</fullName>
        <ecNumber evidence="2">2.1.1.72</ecNumber>
    </recommendedName>
</protein>
<gene>
    <name evidence="9" type="ORF">A2160_01270</name>
</gene>
<name>A0A1F5E4C3_9BACT</name>
<evidence type="ECO:0000256" key="2">
    <source>
        <dbReference type="ARBA" id="ARBA00011900"/>
    </source>
</evidence>
<comment type="catalytic activity">
    <reaction evidence="6">
        <text>a 2'-deoxyadenosine in DNA + S-adenosyl-L-methionine = an N(6)-methyl-2'-deoxyadenosine in DNA + S-adenosyl-L-homocysteine + H(+)</text>
        <dbReference type="Rhea" id="RHEA:15197"/>
        <dbReference type="Rhea" id="RHEA-COMP:12418"/>
        <dbReference type="Rhea" id="RHEA-COMP:12419"/>
        <dbReference type="ChEBI" id="CHEBI:15378"/>
        <dbReference type="ChEBI" id="CHEBI:57856"/>
        <dbReference type="ChEBI" id="CHEBI:59789"/>
        <dbReference type="ChEBI" id="CHEBI:90615"/>
        <dbReference type="ChEBI" id="CHEBI:90616"/>
        <dbReference type="EC" id="2.1.1.72"/>
    </reaction>
</comment>
<dbReference type="GO" id="GO:0003676">
    <property type="term" value="F:nucleic acid binding"/>
    <property type="evidence" value="ECO:0007669"/>
    <property type="project" value="InterPro"/>
</dbReference>
<dbReference type="PANTHER" id="PTHR33841">
    <property type="entry name" value="DNA METHYLTRANSFERASE YEEA-RELATED"/>
    <property type="match status" value="1"/>
</dbReference>
<dbReference type="STRING" id="1797457.A2160_01270"/>
<comment type="similarity">
    <text evidence="1">Belongs to the N(4)/N(6)-methyltransferase family.</text>
</comment>
<dbReference type="EMBL" id="MEZK01000024">
    <property type="protein sequence ID" value="OGD62166.1"/>
    <property type="molecule type" value="Genomic_DNA"/>
</dbReference>
<proteinExistence type="inferred from homology"/>
<dbReference type="SUPFAM" id="SSF53335">
    <property type="entry name" value="S-adenosyl-L-methionine-dependent methyltransferases"/>
    <property type="match status" value="1"/>
</dbReference>
<dbReference type="Pfam" id="PF07669">
    <property type="entry name" value="Eco57I"/>
    <property type="match status" value="1"/>
</dbReference>
<dbReference type="GO" id="GO:0006304">
    <property type="term" value="P:DNA modification"/>
    <property type="evidence" value="ECO:0007669"/>
    <property type="project" value="InterPro"/>
</dbReference>
<dbReference type="EC" id="2.1.1.72" evidence="2"/>
<organism evidence="9 10">
    <name type="scientific">Candidatus Beckwithbacteria bacterium RBG_13_42_9</name>
    <dbReference type="NCBI Taxonomy" id="1797457"/>
    <lineage>
        <taxon>Bacteria</taxon>
        <taxon>Candidatus Beckwithiibacteriota</taxon>
    </lineage>
</organism>